<keyword evidence="2" id="KW-1185">Reference proteome</keyword>
<name>A0A9W6K2A6_9HYPH</name>
<reference evidence="1" key="2">
    <citation type="submission" date="2023-01" db="EMBL/GenBank/DDBJ databases">
        <authorList>
            <person name="Sun Q."/>
            <person name="Evtushenko L."/>
        </authorList>
    </citation>
    <scope>NUCLEOTIDE SEQUENCE</scope>
    <source>
        <strain evidence="1">VKM B-2789</strain>
    </source>
</reference>
<comment type="caution">
    <text evidence="1">The sequence shown here is derived from an EMBL/GenBank/DDBJ whole genome shotgun (WGS) entry which is preliminary data.</text>
</comment>
<dbReference type="Proteomes" id="UP001143330">
    <property type="component" value="Unassembled WGS sequence"/>
</dbReference>
<evidence type="ECO:0000313" key="2">
    <source>
        <dbReference type="Proteomes" id="UP001143330"/>
    </source>
</evidence>
<accession>A0A9W6K2A6</accession>
<dbReference type="EMBL" id="BSFM01000017">
    <property type="protein sequence ID" value="GLK86179.1"/>
    <property type="molecule type" value="Genomic_DNA"/>
</dbReference>
<dbReference type="AlphaFoldDB" id="A0A9W6K2A6"/>
<proteinExistence type="predicted"/>
<organism evidence="1 2">
    <name type="scientific">Ancylobacter defluvii</name>
    <dbReference type="NCBI Taxonomy" id="1282440"/>
    <lineage>
        <taxon>Bacteria</taxon>
        <taxon>Pseudomonadati</taxon>
        <taxon>Pseudomonadota</taxon>
        <taxon>Alphaproteobacteria</taxon>
        <taxon>Hyphomicrobiales</taxon>
        <taxon>Xanthobacteraceae</taxon>
        <taxon>Ancylobacter</taxon>
    </lineage>
</organism>
<protein>
    <submittedName>
        <fullName evidence="1">Uncharacterized protein</fullName>
    </submittedName>
</protein>
<gene>
    <name evidence="1" type="ORF">GCM10017653_42490</name>
</gene>
<sequence length="244" mass="25584">MAGSGLAADMPTAAAPSPVGTDGWTYTIAPYFWAAGLSGDVGQFGLPAVHVDADFGDIFKNLDFAAMATGEARNGRFSVFGDVLYTKLSSDVTTPRHVLADEVAISSETFAGLAAVGYAIWDGPQGHLDVVGGARVWYVGTDISFRGQALDGRSASDNASWVDGIAGLRGRYSLTDKVYLTGWGLVGAGGADIDWDVGAGVGYAFNQRLSFVLGYRALGVDYEKDGFLFDVVEQGPILGTVIKF</sequence>
<evidence type="ECO:0000313" key="1">
    <source>
        <dbReference type="EMBL" id="GLK86179.1"/>
    </source>
</evidence>
<reference evidence="1" key="1">
    <citation type="journal article" date="2014" name="Int. J. Syst. Evol. Microbiol.">
        <title>Complete genome sequence of Corynebacterium casei LMG S-19264T (=DSM 44701T), isolated from a smear-ripened cheese.</title>
        <authorList>
            <consortium name="US DOE Joint Genome Institute (JGI-PGF)"/>
            <person name="Walter F."/>
            <person name="Albersmeier A."/>
            <person name="Kalinowski J."/>
            <person name="Ruckert C."/>
        </authorList>
    </citation>
    <scope>NUCLEOTIDE SEQUENCE</scope>
    <source>
        <strain evidence="1">VKM B-2789</strain>
    </source>
</reference>